<dbReference type="SUPFAM" id="SSF48452">
    <property type="entry name" value="TPR-like"/>
    <property type="match status" value="3"/>
</dbReference>
<dbReference type="InterPro" id="IPR027417">
    <property type="entry name" value="P-loop_NTPase"/>
</dbReference>
<keyword evidence="3" id="KW-0677">Repeat</keyword>
<gene>
    <name evidence="6" type="ORF">ColSpa_08361</name>
</gene>
<dbReference type="Gene3D" id="1.25.40.10">
    <property type="entry name" value="Tetratricopeptide repeat domain"/>
    <property type="match status" value="2"/>
</dbReference>
<dbReference type="Gene3D" id="3.40.50.300">
    <property type="entry name" value="P-loop containing nucleotide triphosphate hydrolases"/>
    <property type="match status" value="1"/>
</dbReference>
<dbReference type="PRINTS" id="PR00381">
    <property type="entry name" value="KINESINLIGHT"/>
</dbReference>
<accession>A0AA37UNB1</accession>
<dbReference type="EMBL" id="BQXU01000022">
    <property type="protein sequence ID" value="GKT48180.1"/>
    <property type="molecule type" value="Genomic_DNA"/>
</dbReference>
<evidence type="ECO:0000313" key="6">
    <source>
        <dbReference type="EMBL" id="GKT48180.1"/>
    </source>
</evidence>
<dbReference type="Pfam" id="PF13424">
    <property type="entry name" value="TPR_12"/>
    <property type="match status" value="3"/>
</dbReference>
<dbReference type="GeneID" id="73329163"/>
<proteinExistence type="predicted"/>
<dbReference type="GO" id="GO:0019894">
    <property type="term" value="F:kinesin binding"/>
    <property type="evidence" value="ECO:0007669"/>
    <property type="project" value="TreeGrafter"/>
</dbReference>
<feature type="chain" id="PRO_5041245188" evidence="5">
    <location>
        <begin position="22"/>
        <end position="1130"/>
    </location>
</feature>
<dbReference type="Pfam" id="PF13374">
    <property type="entry name" value="TPR_10"/>
    <property type="match status" value="3"/>
</dbReference>
<dbReference type="Proteomes" id="UP001055115">
    <property type="component" value="Unassembled WGS sequence"/>
</dbReference>
<keyword evidence="7" id="KW-1185">Reference proteome</keyword>
<dbReference type="GO" id="GO:0043531">
    <property type="term" value="F:ADP binding"/>
    <property type="evidence" value="ECO:0007669"/>
    <property type="project" value="InterPro"/>
</dbReference>
<evidence type="ECO:0000256" key="1">
    <source>
        <dbReference type="ARBA" id="ARBA00004496"/>
    </source>
</evidence>
<dbReference type="SUPFAM" id="SSF53474">
    <property type="entry name" value="alpha/beta-Hydrolases"/>
    <property type="match status" value="1"/>
</dbReference>
<organism evidence="6 7">
    <name type="scientific">Colletotrichum spaethianum</name>
    <dbReference type="NCBI Taxonomy" id="700344"/>
    <lineage>
        <taxon>Eukaryota</taxon>
        <taxon>Fungi</taxon>
        <taxon>Dikarya</taxon>
        <taxon>Ascomycota</taxon>
        <taxon>Pezizomycotina</taxon>
        <taxon>Sordariomycetes</taxon>
        <taxon>Hypocreomycetidae</taxon>
        <taxon>Glomerellales</taxon>
        <taxon>Glomerellaceae</taxon>
        <taxon>Colletotrichum</taxon>
        <taxon>Colletotrichum spaethianum species complex</taxon>
    </lineage>
</organism>
<dbReference type="InterPro" id="IPR029058">
    <property type="entry name" value="AB_hydrolase_fold"/>
</dbReference>
<dbReference type="PANTHER" id="PTHR45783:SF3">
    <property type="entry name" value="KINESIN LIGHT CHAIN"/>
    <property type="match status" value="1"/>
</dbReference>
<evidence type="ECO:0000256" key="2">
    <source>
        <dbReference type="ARBA" id="ARBA00022490"/>
    </source>
</evidence>
<keyword evidence="5" id="KW-0732">Signal</keyword>
<dbReference type="GO" id="GO:0005737">
    <property type="term" value="C:cytoplasm"/>
    <property type="evidence" value="ECO:0007669"/>
    <property type="project" value="UniProtKB-SubCell"/>
</dbReference>
<name>A0AA37UNB1_9PEZI</name>
<comment type="caution">
    <text evidence="6">The sequence shown here is derived from an EMBL/GenBank/DDBJ whole genome shotgun (WGS) entry which is preliminary data.</text>
</comment>
<evidence type="ECO:0000256" key="5">
    <source>
        <dbReference type="SAM" id="SignalP"/>
    </source>
</evidence>
<evidence type="ECO:0000256" key="4">
    <source>
        <dbReference type="ARBA" id="ARBA00022803"/>
    </source>
</evidence>
<evidence type="ECO:0000256" key="3">
    <source>
        <dbReference type="ARBA" id="ARBA00022737"/>
    </source>
</evidence>
<dbReference type="InterPro" id="IPR011990">
    <property type="entry name" value="TPR-like_helical_dom_sf"/>
</dbReference>
<dbReference type="SUPFAM" id="SSF52540">
    <property type="entry name" value="P-loop containing nucleoside triphosphate hydrolases"/>
    <property type="match status" value="1"/>
</dbReference>
<protein>
    <submittedName>
        <fullName evidence="6">Nephrocystin-3</fullName>
    </submittedName>
</protein>
<dbReference type="GO" id="GO:0005871">
    <property type="term" value="C:kinesin complex"/>
    <property type="evidence" value="ECO:0007669"/>
    <property type="project" value="InterPro"/>
</dbReference>
<keyword evidence="4" id="KW-0802">TPR repeat</keyword>
<dbReference type="InterPro" id="IPR002151">
    <property type="entry name" value="Kinesin_light"/>
</dbReference>
<dbReference type="RefSeq" id="XP_049130530.1">
    <property type="nucleotide sequence ID" value="XM_049274573.1"/>
</dbReference>
<dbReference type="PANTHER" id="PTHR45783">
    <property type="entry name" value="KINESIN LIGHT CHAIN"/>
    <property type="match status" value="1"/>
</dbReference>
<reference evidence="6 7" key="1">
    <citation type="submission" date="2022-03" db="EMBL/GenBank/DDBJ databases">
        <title>Genome data of Colletotrichum spp.</title>
        <authorList>
            <person name="Utami Y.D."/>
            <person name="Hiruma K."/>
        </authorList>
    </citation>
    <scope>NUCLEOTIDE SEQUENCE [LARGE SCALE GENOMIC DNA]</scope>
    <source>
        <strain evidence="6 7">MAFF 239500</strain>
    </source>
</reference>
<dbReference type="GO" id="GO:0007018">
    <property type="term" value="P:microtubule-based movement"/>
    <property type="evidence" value="ECO:0007669"/>
    <property type="project" value="TreeGrafter"/>
</dbReference>
<sequence>MDHSASLYVLIVLLSVAFLYDQFTKRIPTRKNDEQGPNIVFIHGLGSNPDTTWQAKASPREEALINNEKFVNWVRDFLPNDLQTTQRNIRIFFYNYDTYWKRDAIEFRLESLGNEFLEALYSTLYKSESALVQAQLDQRFEFIVGSTKAVLFLGSPHRGTSFGKWGWMFAQALRPLGSNPSILADLGYDAFPLYDLHKNFVKTTTRKDLRIFNFFEKRPTLILQVWFVQWKQFSATYEAEDVRNIGLPVDHYGLNKFGSRSAAYETIKSKLLEVTKDLAKQAKHHYSVPLEKVDTYTERVKVSKELEDKLELRREKAGVPHAAVLHGLGGSGKSQIALDYAQRQRDRYNPILWLDATDQESMRSSFKRCATELQLLDERAENQGSLFEDSAVQAVNRWLHNRTEADDEWLVIVDNADDISWGVKGVIPKGKRGCIIITSQYDLCTQLLNKDCGEIRVGNMSPTEGTRLLLKHLSLDADSASEEVQRCCNELVAKLGRLPLAIDLAGAYIGINATPQVALSQYLADYDRHHSELLKMDKFQGLRPTKRTVWTVWNATLEKIRKDNTTGSPDLLLTLLAHFQGKVVQEEIFRLASLGMAKVKAELSETDQVVLHDLEQFLSLTNDGWDSFQYRQSHEVLVRYHLLQKVERTEKVPWAGVTMHSLVRWRAKQNHNDRPWLWWYKALIVAACDQLIREEKIEFRRHLIVHLQDIDKVSTVEGQDTESFETFAGEKLGIIYYDEGRWKEAEELEVQVMETRKRMLGEEHPDTLKSMINLASTYTEQGYWKEAEKLQVQVMEAGKRVLGEEHPDTLNTMNNLASTYTEQGRWKEAEGLEVQVMETRKRVLGENHRDTLDIKSNLAVTFQKQGRWKEAEELEEQVMETRKRMFGEEHPDTLKSMINLASTYTEQGRLKEAEGLEVQVMETRKRVLGENHPDTLDIKSNLAVTFQKQGRLDEAEKLQVQVMEVRKRVLGEEHPDTLNSIHNLASTYSEQDRQEEAEGLKVQVMEARKRVLGEEHPDTLSSMNNLASTFWDQSRIEEAEELEVQTLEARKRVLGEEHPDTLNSMYNLAYIRKSKDRWEDAIGLMQECVNLSQEVLGFDHPRTKASSSALSRWQILRQQESQGASEAIVK</sequence>
<feature type="signal peptide" evidence="5">
    <location>
        <begin position="1"/>
        <end position="21"/>
    </location>
</feature>
<evidence type="ECO:0000313" key="7">
    <source>
        <dbReference type="Proteomes" id="UP001055115"/>
    </source>
</evidence>
<dbReference type="AlphaFoldDB" id="A0AA37UNB1"/>
<keyword evidence="2" id="KW-0963">Cytoplasm</keyword>
<comment type="subcellular location">
    <subcellularLocation>
        <location evidence="1">Cytoplasm</location>
    </subcellularLocation>
</comment>